<proteinExistence type="predicted"/>
<dbReference type="Pfam" id="PF01369">
    <property type="entry name" value="Sec7"/>
    <property type="match status" value="1"/>
</dbReference>
<dbReference type="Proteomes" id="UP000014680">
    <property type="component" value="Unassembled WGS sequence"/>
</dbReference>
<dbReference type="GO" id="GO:0005085">
    <property type="term" value="F:guanyl-nucleotide exchange factor activity"/>
    <property type="evidence" value="ECO:0007669"/>
    <property type="project" value="InterPro"/>
</dbReference>
<sequence>MNLQAFESLDSVPIVRYSKSEFEHLRDLSIAINSEMTLKLLTNITEKLKITSPSDILHNESIAIECLSTYVMVLTSEKDSGIVIHIMQSLRVILSVLPRYKYLDFISTLLSTLNKLGLVTDNRVLFERVLLERECVSMLQIQGNGPLLLRSMNGMVQIITYSEETKQVILGEAACDSFTASWLCVLKQVDSNSEKVVVIMLRSLCEIFSKKACTTLRRAALGIIRSAVQYKNVRQCPIVLEIINHQIFGSILKFLQIPSLLTLPIATDVLVTLNCLVGELYDYLGRGLEAYICFLVQCVISTAGKYEEHVKNTSNTTEVFGMLMQCLVDFCAIPNIACWCFYNFDLMPSRLSVLTLLISSFELIVEIPKLNSAKQLLAMMLQLLSFNSIEGVNDSEELKIPEKLKLKQKVEKIAEKSNGSIEKAMKQYEEEGYGVCPSVVDLLRNINGINKTVLTSYLLKRMKDNPSELKEVIGLVEMEGKSLMEAFWLFTEQIQLPEAVSEKQAFIRVFSELYLEKNKQEESLETIDGLVFLMRTACVTNYCIFTESVCYLLELYV</sequence>
<feature type="domain" description="SEC7" evidence="1">
    <location>
        <begin position="407"/>
        <end position="529"/>
    </location>
</feature>
<accession>A0A0A1U2X0</accession>
<dbReference type="RefSeq" id="XP_004255182.1">
    <property type="nucleotide sequence ID" value="XM_004255134.1"/>
</dbReference>
<dbReference type="KEGG" id="eiv:EIN_229340"/>
<evidence type="ECO:0000313" key="2">
    <source>
        <dbReference type="EMBL" id="ELP88411.1"/>
    </source>
</evidence>
<dbReference type="InterPro" id="IPR035999">
    <property type="entry name" value="Sec7_dom_sf"/>
</dbReference>
<name>A0A0A1U2X0_ENTIV</name>
<dbReference type="GeneID" id="14887257"/>
<keyword evidence="3" id="KW-1185">Reference proteome</keyword>
<dbReference type="InterPro" id="IPR000904">
    <property type="entry name" value="Sec7_dom"/>
</dbReference>
<organism evidence="2 3">
    <name type="scientific">Entamoeba invadens IP1</name>
    <dbReference type="NCBI Taxonomy" id="370355"/>
    <lineage>
        <taxon>Eukaryota</taxon>
        <taxon>Amoebozoa</taxon>
        <taxon>Evosea</taxon>
        <taxon>Archamoebae</taxon>
        <taxon>Mastigamoebida</taxon>
        <taxon>Entamoebidae</taxon>
        <taxon>Entamoeba</taxon>
    </lineage>
</organism>
<dbReference type="VEuPathDB" id="AmoebaDB:EIN_229340"/>
<reference evidence="2 3" key="1">
    <citation type="submission" date="2012-10" db="EMBL/GenBank/DDBJ databases">
        <authorList>
            <person name="Zafar N."/>
            <person name="Inman J."/>
            <person name="Hall N."/>
            <person name="Lorenzi H."/>
            <person name="Caler E."/>
        </authorList>
    </citation>
    <scope>NUCLEOTIDE SEQUENCE [LARGE SCALE GENOMIC DNA]</scope>
    <source>
        <strain evidence="2 3">IP1</strain>
    </source>
</reference>
<dbReference type="EMBL" id="KB206756">
    <property type="protein sequence ID" value="ELP88411.1"/>
    <property type="molecule type" value="Genomic_DNA"/>
</dbReference>
<gene>
    <name evidence="2" type="ORF">EIN_229340</name>
</gene>
<evidence type="ECO:0000313" key="3">
    <source>
        <dbReference type="Proteomes" id="UP000014680"/>
    </source>
</evidence>
<dbReference type="AlphaFoldDB" id="A0A0A1U2X0"/>
<evidence type="ECO:0000259" key="1">
    <source>
        <dbReference type="Pfam" id="PF01369"/>
    </source>
</evidence>
<dbReference type="SUPFAM" id="SSF48425">
    <property type="entry name" value="Sec7 domain"/>
    <property type="match status" value="1"/>
</dbReference>
<protein>
    <recommendedName>
        <fullName evidence="1">SEC7 domain-containing protein</fullName>
    </recommendedName>
</protein>
<dbReference type="GO" id="GO:0032012">
    <property type="term" value="P:regulation of ARF protein signal transduction"/>
    <property type="evidence" value="ECO:0007669"/>
    <property type="project" value="InterPro"/>
</dbReference>